<protein>
    <submittedName>
        <fullName evidence="1">Uncharacterized protein</fullName>
    </submittedName>
</protein>
<dbReference type="EMBL" id="CP004120">
    <property type="protein sequence ID" value="AGT43091.1"/>
    <property type="molecule type" value="Genomic_DNA"/>
</dbReference>
<dbReference type="Proteomes" id="UP000015620">
    <property type="component" value="Chromosome"/>
</dbReference>
<evidence type="ECO:0000313" key="1">
    <source>
        <dbReference type="EMBL" id="AGT43091.1"/>
    </source>
</evidence>
<gene>
    <name evidence="1" type="ORF">TPE_0595</name>
</gene>
<dbReference type="HOGENOM" id="CLU_3259321_0_0_12"/>
<dbReference type="AlphaFoldDB" id="S6A2Z6"/>
<dbReference type="KEGG" id="tped:TPE_0595"/>
<proteinExistence type="predicted"/>
<reference evidence="1 2" key="1">
    <citation type="journal article" date="2013" name="PLoS ONE">
        <title>Genome-Wide Relatedness of Treponema pedis, from Gingiva and Necrotic Skin Lesions of Pigs, with the Human Oral Pathogen Treponema denticola.</title>
        <authorList>
            <person name="Svartstrom O."/>
            <person name="Mushtaq M."/>
            <person name="Pringle M."/>
            <person name="Segerman B."/>
        </authorList>
    </citation>
    <scope>NUCLEOTIDE SEQUENCE [LARGE SCALE GENOMIC DNA]</scope>
    <source>
        <strain evidence="1">T A4</strain>
    </source>
</reference>
<dbReference type="PATRIC" id="fig|1291379.3.peg.599"/>
<name>S6A2Z6_9SPIR</name>
<sequence>MKFLYILYIKNRTVLRNKNRPIKHHKSYLTFFNIIFSRFQYL</sequence>
<evidence type="ECO:0000313" key="2">
    <source>
        <dbReference type="Proteomes" id="UP000015620"/>
    </source>
</evidence>
<organism evidence="1 2">
    <name type="scientific">Treponema pedis str. T A4</name>
    <dbReference type="NCBI Taxonomy" id="1291379"/>
    <lineage>
        <taxon>Bacteria</taxon>
        <taxon>Pseudomonadati</taxon>
        <taxon>Spirochaetota</taxon>
        <taxon>Spirochaetia</taxon>
        <taxon>Spirochaetales</taxon>
        <taxon>Treponemataceae</taxon>
        <taxon>Treponema</taxon>
    </lineage>
</organism>
<accession>S6A2Z6</accession>
<keyword evidence="2" id="KW-1185">Reference proteome</keyword>